<evidence type="ECO:0000256" key="2">
    <source>
        <dbReference type="ARBA" id="ARBA00023016"/>
    </source>
</evidence>
<sequence>MAAKDLYEKDFYKILGVTATATQSEIKSAYRLKAKDLHPDKNQGDTALEDKFKAVSEAYDILSDSKKRAEYDEARSYFERGGFRAPQGGAGQNFQGGDFSDIFGGGNPQDIFANLFGGGGRRGPRKGSDLQTEATITFKEAVFGTTLDLKLNTDGNGSQTISARVPAGVNDGAKIRVKGKGAPGEAGPGDLFIELEVKPHATFSRKGENLLLTLPVTFAEAALGADIKVPTLSGDDVTVRLAAGTPTGRVLRVKGRGIKKGAIVGDLLVTVEVQVPRRVEGKAIDAIKAFAAATSDHDIRAEFVTKAKS</sequence>
<evidence type="ECO:0000259" key="4">
    <source>
        <dbReference type="PROSITE" id="PS50076"/>
    </source>
</evidence>
<dbReference type="CDD" id="cd06257">
    <property type="entry name" value="DnaJ"/>
    <property type="match status" value="1"/>
</dbReference>
<evidence type="ECO:0000256" key="3">
    <source>
        <dbReference type="ARBA" id="ARBA00023186"/>
    </source>
</evidence>
<evidence type="ECO:0000256" key="1">
    <source>
        <dbReference type="ARBA" id="ARBA00022705"/>
    </source>
</evidence>
<dbReference type="Gene3D" id="2.60.260.20">
    <property type="entry name" value="Urease metallochaperone UreE, N-terminal domain"/>
    <property type="match status" value="2"/>
</dbReference>
<dbReference type="RefSeq" id="WP_095672931.1">
    <property type="nucleotide sequence ID" value="NZ_CP016773.1"/>
</dbReference>
<dbReference type="InterPro" id="IPR001623">
    <property type="entry name" value="DnaJ_domain"/>
</dbReference>
<dbReference type="EMBL" id="CP016773">
    <property type="protein sequence ID" value="ASY15339.1"/>
    <property type="molecule type" value="Genomic_DNA"/>
</dbReference>
<dbReference type="PROSITE" id="PS00636">
    <property type="entry name" value="DNAJ_1"/>
    <property type="match status" value="1"/>
</dbReference>
<keyword evidence="2" id="KW-0346">Stress response</keyword>
<accession>A0A249KF64</accession>
<evidence type="ECO:0000313" key="5">
    <source>
        <dbReference type="EMBL" id="ASY15339.1"/>
    </source>
</evidence>
<dbReference type="GO" id="GO:0042026">
    <property type="term" value="P:protein refolding"/>
    <property type="evidence" value="ECO:0007669"/>
    <property type="project" value="TreeGrafter"/>
</dbReference>
<dbReference type="KEGG" id="psuf:A1sIA56_00035"/>
<keyword evidence="1" id="KW-0235">DNA replication</keyword>
<dbReference type="PANTHER" id="PTHR43096">
    <property type="entry name" value="DNAJ HOMOLOG 1, MITOCHONDRIAL-RELATED"/>
    <property type="match status" value="1"/>
</dbReference>
<keyword evidence="6" id="KW-1185">Reference proteome</keyword>
<dbReference type="Proteomes" id="UP000217215">
    <property type="component" value="Chromosome"/>
</dbReference>
<dbReference type="InterPro" id="IPR018253">
    <property type="entry name" value="DnaJ_domain_CS"/>
</dbReference>
<dbReference type="InterPro" id="IPR036869">
    <property type="entry name" value="J_dom_sf"/>
</dbReference>
<evidence type="ECO:0000313" key="6">
    <source>
        <dbReference type="Proteomes" id="UP000217215"/>
    </source>
</evidence>
<feature type="domain" description="J" evidence="4">
    <location>
        <begin position="10"/>
        <end position="75"/>
    </location>
</feature>
<dbReference type="SUPFAM" id="SSF49493">
    <property type="entry name" value="HSP40/DnaJ peptide-binding domain"/>
    <property type="match status" value="2"/>
</dbReference>
<dbReference type="SMART" id="SM00271">
    <property type="entry name" value="DnaJ"/>
    <property type="match status" value="1"/>
</dbReference>
<dbReference type="InterPro" id="IPR002939">
    <property type="entry name" value="DnaJ_C"/>
</dbReference>
<dbReference type="Gene3D" id="1.10.287.110">
    <property type="entry name" value="DnaJ domain"/>
    <property type="match status" value="1"/>
</dbReference>
<dbReference type="GO" id="GO:0005737">
    <property type="term" value="C:cytoplasm"/>
    <property type="evidence" value="ECO:0007669"/>
    <property type="project" value="TreeGrafter"/>
</dbReference>
<name>A0A249KF64_9ACTN</name>
<dbReference type="GO" id="GO:0006260">
    <property type="term" value="P:DNA replication"/>
    <property type="evidence" value="ECO:0007669"/>
    <property type="project" value="UniProtKB-KW"/>
</dbReference>
<dbReference type="FunFam" id="2.60.260.20:FF:000013">
    <property type="entry name" value="DnaJ subfamily B member 11"/>
    <property type="match status" value="1"/>
</dbReference>
<organism evidence="5 6">
    <name type="scientific">Candidatus Planktophila sulfonica</name>
    <dbReference type="NCBI Taxonomy" id="1884904"/>
    <lineage>
        <taxon>Bacteria</taxon>
        <taxon>Bacillati</taxon>
        <taxon>Actinomycetota</taxon>
        <taxon>Actinomycetes</taxon>
        <taxon>Candidatus Nanopelagicales</taxon>
        <taxon>Candidatus Nanopelagicaceae</taxon>
        <taxon>Candidatus Planktophila</taxon>
    </lineage>
</organism>
<dbReference type="PRINTS" id="PR00625">
    <property type="entry name" value="JDOMAIN"/>
</dbReference>
<dbReference type="Pfam" id="PF01556">
    <property type="entry name" value="DnaJ_C"/>
    <property type="match status" value="1"/>
</dbReference>
<dbReference type="PROSITE" id="PS50076">
    <property type="entry name" value="DNAJ_2"/>
    <property type="match status" value="1"/>
</dbReference>
<dbReference type="OrthoDB" id="9779889at2"/>
<dbReference type="Pfam" id="PF00226">
    <property type="entry name" value="DnaJ"/>
    <property type="match status" value="1"/>
</dbReference>
<keyword evidence="3" id="KW-0143">Chaperone</keyword>
<dbReference type="SUPFAM" id="SSF46565">
    <property type="entry name" value="Chaperone J-domain"/>
    <property type="match status" value="1"/>
</dbReference>
<dbReference type="PANTHER" id="PTHR43096:SF54">
    <property type="entry name" value="CHAPERONE PROTEIN DNAJ 1"/>
    <property type="match status" value="1"/>
</dbReference>
<protein>
    <submittedName>
        <fullName evidence="5">Molecular chaperone DnaJ</fullName>
    </submittedName>
</protein>
<dbReference type="InterPro" id="IPR008971">
    <property type="entry name" value="HSP40/DnaJ_pept-bd"/>
</dbReference>
<dbReference type="CDD" id="cd10747">
    <property type="entry name" value="DnaJ_C"/>
    <property type="match status" value="1"/>
</dbReference>
<gene>
    <name evidence="5" type="ORF">A1sIA56_00035</name>
</gene>
<proteinExistence type="predicted"/>
<reference evidence="5 6" key="1">
    <citation type="submission" date="2016-07" db="EMBL/GenBank/DDBJ databases">
        <title>High microdiversification within the ubiquitous acI lineage of Actinobacteria.</title>
        <authorList>
            <person name="Neuenschwander S.M."/>
            <person name="Salcher M."/>
            <person name="Ghai R."/>
            <person name="Pernthaler J."/>
        </authorList>
    </citation>
    <scope>NUCLEOTIDE SEQUENCE [LARGE SCALE GENOMIC DNA]</scope>
    <source>
        <strain evidence="5">MMS-IA-56</strain>
    </source>
</reference>
<dbReference type="AlphaFoldDB" id="A0A249KF64"/>
<dbReference type="GO" id="GO:0051082">
    <property type="term" value="F:unfolded protein binding"/>
    <property type="evidence" value="ECO:0007669"/>
    <property type="project" value="InterPro"/>
</dbReference>